<name>I0YNL8_COCSC</name>
<evidence type="ECO:0000313" key="1">
    <source>
        <dbReference type="EMBL" id="EIE19987.1"/>
    </source>
</evidence>
<evidence type="ECO:0000313" key="2">
    <source>
        <dbReference type="Proteomes" id="UP000007264"/>
    </source>
</evidence>
<dbReference type="Proteomes" id="UP000007264">
    <property type="component" value="Unassembled WGS sequence"/>
</dbReference>
<dbReference type="KEGG" id="csl:COCSUDRAFT_58221"/>
<dbReference type="AlphaFoldDB" id="I0YNL8"/>
<protein>
    <submittedName>
        <fullName evidence="1">Uncharacterized protein</fullName>
    </submittedName>
</protein>
<comment type="caution">
    <text evidence="1">The sequence shown here is derived from an EMBL/GenBank/DDBJ whole genome shotgun (WGS) entry which is preliminary data.</text>
</comment>
<organism evidence="1 2">
    <name type="scientific">Coccomyxa subellipsoidea (strain C-169)</name>
    <name type="common">Green microalga</name>
    <dbReference type="NCBI Taxonomy" id="574566"/>
    <lineage>
        <taxon>Eukaryota</taxon>
        <taxon>Viridiplantae</taxon>
        <taxon>Chlorophyta</taxon>
        <taxon>core chlorophytes</taxon>
        <taxon>Trebouxiophyceae</taxon>
        <taxon>Trebouxiophyceae incertae sedis</taxon>
        <taxon>Coccomyxaceae</taxon>
        <taxon>Coccomyxa</taxon>
        <taxon>Coccomyxa subellipsoidea</taxon>
    </lineage>
</organism>
<sequence>MQPPNDVMRAKVLHDLGSVLCSLQRGYEAEQLHRGGLLAELEAQDPPASSAAIAQCKRSLAEAIMAEVAAPAVGGLC</sequence>
<dbReference type="GeneID" id="17037961"/>
<accession>I0YNL8</accession>
<dbReference type="EMBL" id="AGSI01000017">
    <property type="protein sequence ID" value="EIE19987.1"/>
    <property type="molecule type" value="Genomic_DNA"/>
</dbReference>
<gene>
    <name evidence="1" type="ORF">COCSUDRAFT_58221</name>
</gene>
<proteinExistence type="predicted"/>
<dbReference type="RefSeq" id="XP_005644531.1">
    <property type="nucleotide sequence ID" value="XM_005644474.1"/>
</dbReference>
<keyword evidence="2" id="KW-1185">Reference proteome</keyword>
<reference evidence="1 2" key="1">
    <citation type="journal article" date="2012" name="Genome Biol.">
        <title>The genome of the polar eukaryotic microalga coccomyxa subellipsoidea reveals traits of cold adaptation.</title>
        <authorList>
            <person name="Blanc G."/>
            <person name="Agarkova I."/>
            <person name="Grimwood J."/>
            <person name="Kuo A."/>
            <person name="Brueggeman A."/>
            <person name="Dunigan D."/>
            <person name="Gurnon J."/>
            <person name="Ladunga I."/>
            <person name="Lindquist E."/>
            <person name="Lucas S."/>
            <person name="Pangilinan J."/>
            <person name="Proschold T."/>
            <person name="Salamov A."/>
            <person name="Schmutz J."/>
            <person name="Weeks D."/>
            <person name="Yamada T."/>
            <person name="Claverie J.M."/>
            <person name="Grigoriev I."/>
            <person name="Van Etten J."/>
            <person name="Lomsadze A."/>
            <person name="Borodovsky M."/>
        </authorList>
    </citation>
    <scope>NUCLEOTIDE SEQUENCE [LARGE SCALE GENOMIC DNA]</scope>
    <source>
        <strain evidence="1 2">C-169</strain>
    </source>
</reference>